<reference evidence="1 2" key="1">
    <citation type="journal article" date="2002" name="Nature">
        <title>Genome sequence and comparative analysis of the model rodent malaria parasite Plasmodium yoelii yoelii.</title>
        <authorList>
            <person name="Carlton J.M."/>
            <person name="Angiuoli S.V."/>
            <person name="Suh B.B."/>
            <person name="Kooij T.W."/>
            <person name="Pertea M."/>
            <person name="Silva J.C."/>
            <person name="Ermolaeva M.D."/>
            <person name="Allen J.E."/>
            <person name="Selengut J.D."/>
            <person name="Koo H.L."/>
            <person name="Peterson J.D."/>
            <person name="Pop M."/>
            <person name="Kosack D.S."/>
            <person name="Shumway M.F."/>
            <person name="Bidwell S.L."/>
            <person name="Shallom S.J."/>
            <person name="van Aken S.E."/>
            <person name="Riedmuller S.B."/>
            <person name="Feldblyum T.V."/>
            <person name="Cho J.K."/>
            <person name="Quackenbush J."/>
            <person name="Sedegah M."/>
            <person name="Shoaibi A."/>
            <person name="Cummings L.M."/>
            <person name="Florens L."/>
            <person name="Yates J.R."/>
            <person name="Raine J.D."/>
            <person name="Sinden R.E."/>
            <person name="Harris M.A."/>
            <person name="Cunningham D.A."/>
            <person name="Preiser P.R."/>
            <person name="Bergman L.W."/>
            <person name="Vaidya A.B."/>
            <person name="van Lin L.H."/>
            <person name="Janse C.J."/>
            <person name="Waters A.P."/>
            <person name="Smith H.O."/>
            <person name="White O.R."/>
            <person name="Salzberg S.L."/>
            <person name="Venter J.C."/>
            <person name="Fraser C.M."/>
            <person name="Hoffman S.L."/>
            <person name="Gardner M.J."/>
            <person name="Carucci D.J."/>
        </authorList>
    </citation>
    <scope>NUCLEOTIDE SEQUENCE [LARGE SCALE GENOMIC DNA]</scope>
    <source>
        <strain evidence="1 2">17XNL</strain>
    </source>
</reference>
<name>Q7RPN2_PLAYO</name>
<evidence type="ECO:0000313" key="1">
    <source>
        <dbReference type="EMBL" id="EAA20757.1"/>
    </source>
</evidence>
<dbReference type="InParanoid" id="Q7RPN2"/>
<comment type="caution">
    <text evidence="1">The sequence shown here is derived from an EMBL/GenBank/DDBJ whole genome shotgun (WGS) entry which is preliminary data.</text>
</comment>
<protein>
    <submittedName>
        <fullName evidence="1">Uncharacterized protein</fullName>
    </submittedName>
</protein>
<sequence>MVMYIFFSNLIAYFIFTKKR</sequence>
<proteinExistence type="predicted"/>
<keyword evidence="2" id="KW-1185">Reference proteome</keyword>
<dbReference type="AlphaFoldDB" id="Q7RPN2"/>
<gene>
    <name evidence="1" type="ORF">PY01426</name>
</gene>
<evidence type="ECO:0000313" key="2">
    <source>
        <dbReference type="Proteomes" id="UP000008553"/>
    </source>
</evidence>
<organism evidence="1 2">
    <name type="scientific">Plasmodium yoelii yoelii</name>
    <dbReference type="NCBI Taxonomy" id="73239"/>
    <lineage>
        <taxon>Eukaryota</taxon>
        <taxon>Sar</taxon>
        <taxon>Alveolata</taxon>
        <taxon>Apicomplexa</taxon>
        <taxon>Aconoidasida</taxon>
        <taxon>Haemosporida</taxon>
        <taxon>Plasmodiidae</taxon>
        <taxon>Plasmodium</taxon>
        <taxon>Plasmodium (Vinckeia)</taxon>
    </lineage>
</organism>
<accession>Q7RPN2</accession>
<dbReference type="EMBL" id="AABL01000376">
    <property type="protein sequence ID" value="EAA20757.1"/>
    <property type="molecule type" value="Genomic_DNA"/>
</dbReference>
<dbReference type="Proteomes" id="UP000008553">
    <property type="component" value="Unassembled WGS sequence"/>
</dbReference>
<dbReference type="PaxDb" id="73239-Q7RPN2"/>